<dbReference type="RefSeq" id="WP_224478461.1">
    <property type="nucleotide sequence ID" value="NZ_JAIUJS010000004.1"/>
</dbReference>
<dbReference type="Pfam" id="PF01979">
    <property type="entry name" value="Amidohydro_1"/>
    <property type="match status" value="1"/>
</dbReference>
<evidence type="ECO:0000259" key="2">
    <source>
        <dbReference type="Pfam" id="PF01979"/>
    </source>
</evidence>
<dbReference type="EMBL" id="JAIUJS010000004">
    <property type="protein sequence ID" value="MCA0153501.1"/>
    <property type="molecule type" value="Genomic_DNA"/>
</dbReference>
<protein>
    <submittedName>
        <fullName evidence="3">Amidohydrolase family protein</fullName>
    </submittedName>
</protein>
<reference evidence="4" key="1">
    <citation type="submission" date="2023-07" db="EMBL/GenBank/DDBJ databases">
        <authorList>
            <person name="Yue Y."/>
        </authorList>
    </citation>
    <scope>NUCLEOTIDE SEQUENCE [LARGE SCALE GENOMIC DNA]</scope>
    <source>
        <strain evidence="4">2Y89</strain>
    </source>
</reference>
<dbReference type="PANTHER" id="PTHR43135:SF3">
    <property type="entry name" value="ALPHA-D-RIBOSE 1-METHYLPHOSPHONATE 5-TRIPHOSPHATE DIPHOSPHATASE"/>
    <property type="match status" value="1"/>
</dbReference>
<evidence type="ECO:0000313" key="4">
    <source>
        <dbReference type="Proteomes" id="UP001198402"/>
    </source>
</evidence>
<keyword evidence="4" id="KW-1185">Reference proteome</keyword>
<dbReference type="Gene3D" id="3.20.20.140">
    <property type="entry name" value="Metal-dependent hydrolases"/>
    <property type="match status" value="1"/>
</dbReference>
<dbReference type="SUPFAM" id="SSF51556">
    <property type="entry name" value="Metallo-dependent hydrolases"/>
    <property type="match status" value="1"/>
</dbReference>
<keyword evidence="1" id="KW-0732">Signal</keyword>
<accession>A0ABS7Y1N2</accession>
<evidence type="ECO:0000313" key="3">
    <source>
        <dbReference type="EMBL" id="MCA0153501.1"/>
    </source>
</evidence>
<dbReference type="PANTHER" id="PTHR43135">
    <property type="entry name" value="ALPHA-D-RIBOSE 1-METHYLPHOSPHONATE 5-TRIPHOSPHATE DIPHOSPHATASE"/>
    <property type="match status" value="1"/>
</dbReference>
<dbReference type="InterPro" id="IPR006680">
    <property type="entry name" value="Amidohydro-rel"/>
</dbReference>
<dbReference type="InterPro" id="IPR032466">
    <property type="entry name" value="Metal_Hydrolase"/>
</dbReference>
<sequence>MKTFKNINLVLILLCFSFSYAQQTPAKDQAMDFAIVGATAHIGNGTVIDNSLIIVSNGKITRVLDNSQPNAVTLQAMDIIDAKGKHVYPGFIVANGTLGLVEVDAVKASNDLSELGTFNPHIRSIIAYNAESKIVESMRPNGVLLGQVVPRSGRITGTSSVVQYDAWNWEDAAIKTDNGLHVNWPNSFSRGRWWLGEDPGLKPNKNYSKQVKELDNYFKEAKSYNNGSTKDVHLPFEGMAGVFDGTKRLYISANDEKGITDAVNFAKSHGISNITIVGAYEAGNMTEFLKQNNISVFLRRVHTRPNAEDDDYDLPFKLAKKLVDAGVLVALEPSGQMERMNSRNLPFYAGTTVAYGLTKEQAVQLITENPAKILGIDDMYGTLEEGKSATLFISEGDALDMRTNKVMHAFIDGRKLSLETHQTELWQRYAKKYGVED</sequence>
<feature type="signal peptide" evidence="1">
    <location>
        <begin position="1"/>
        <end position="21"/>
    </location>
</feature>
<proteinExistence type="predicted"/>
<name>A0ABS7Y1N2_9FLAO</name>
<comment type="caution">
    <text evidence="3">The sequence shown here is derived from an EMBL/GenBank/DDBJ whole genome shotgun (WGS) entry which is preliminary data.</text>
</comment>
<evidence type="ECO:0000256" key="1">
    <source>
        <dbReference type="SAM" id="SignalP"/>
    </source>
</evidence>
<organism evidence="3 4">
    <name type="scientific">Winogradskyella vincentii</name>
    <dbReference type="NCBI Taxonomy" id="2877122"/>
    <lineage>
        <taxon>Bacteria</taxon>
        <taxon>Pseudomonadati</taxon>
        <taxon>Bacteroidota</taxon>
        <taxon>Flavobacteriia</taxon>
        <taxon>Flavobacteriales</taxon>
        <taxon>Flavobacteriaceae</taxon>
        <taxon>Winogradskyella</taxon>
    </lineage>
</organism>
<feature type="domain" description="Amidohydrolase-related" evidence="2">
    <location>
        <begin position="349"/>
        <end position="407"/>
    </location>
</feature>
<feature type="chain" id="PRO_5046348070" evidence="1">
    <location>
        <begin position="22"/>
        <end position="437"/>
    </location>
</feature>
<dbReference type="Proteomes" id="UP001198402">
    <property type="component" value="Unassembled WGS sequence"/>
</dbReference>
<gene>
    <name evidence="3" type="ORF">LBV24_09765</name>
</gene>
<dbReference type="InterPro" id="IPR051781">
    <property type="entry name" value="Metallo-dep_Hydrolase"/>
</dbReference>
<dbReference type="InterPro" id="IPR011059">
    <property type="entry name" value="Metal-dep_hydrolase_composite"/>
</dbReference>
<dbReference type="SUPFAM" id="SSF51338">
    <property type="entry name" value="Composite domain of metallo-dependent hydrolases"/>
    <property type="match status" value="1"/>
</dbReference>